<evidence type="ECO:0000313" key="9">
    <source>
        <dbReference type="EMBL" id="ABS56139.1"/>
    </source>
</evidence>
<dbReference type="PANTHER" id="PTHR43304:SF1">
    <property type="entry name" value="PAC DOMAIN-CONTAINING PROTEIN"/>
    <property type="match status" value="1"/>
</dbReference>
<feature type="transmembrane region" description="Helical" evidence="6">
    <location>
        <begin position="20"/>
        <end position="41"/>
    </location>
</feature>
<evidence type="ECO:0000256" key="1">
    <source>
        <dbReference type="ARBA" id="ARBA00000085"/>
    </source>
</evidence>
<sequence length="565" mass="64596">MMDSRSMWRKIPGLDPRFSLILVFMGMFVLTGIFETGYNFFYPYPGMWEVSLLTMVVVSACGAFIAFFPIRSLRTAEARLDTLLNGSPAPQFVIDADHRVIFWNRAMEIESGIKAAEMYGSTDPWRAFYTEQRPTLADLLVDGNVEKFPEWYTGRITRSPLIDGSYEAVDFFPHIGKNGRWFYFTASPVRDDKGVLLGAVESFINVTRSKRTEEVLKANKLLLEDSMELAHMAYWEFDLPSGTFIFNDRFYALYGTTAEREGGYRMPADVYVKNFVLPEDAGLVQERIAASLSSQGPDTPSELEHRIIRRDGEIRYIKVRIRTTRDKTGRTIRSNGANQDITLRIQALISLKESEARYRNVVEDQTEFISRFLPDGTHVFVNDAYCRYFGLKREDIIGHRIRPRIPAEDRERVKQFFASLTPDHPVDSIEHRIIMPDGTILWQRWSDRAIFDSSGTITGYQSVGRDITEQRQAEIALKISEARFLAFISEAAMRLKNPLTLIENNLESVVSDIDRGKVSIPDLTLQLRLQTKNLAQIRSNINELNRAIVDHSGGIPDASKKFLTE</sequence>
<dbReference type="SMART" id="SM00086">
    <property type="entry name" value="PAC"/>
    <property type="match status" value="2"/>
</dbReference>
<protein>
    <recommendedName>
        <fullName evidence="2">histidine kinase</fullName>
        <ecNumber evidence="2">2.7.13.3</ecNumber>
    </recommendedName>
</protein>
<dbReference type="GO" id="GO:0006355">
    <property type="term" value="P:regulation of DNA-templated transcription"/>
    <property type="evidence" value="ECO:0007669"/>
    <property type="project" value="InterPro"/>
</dbReference>
<dbReference type="Gene3D" id="3.30.450.20">
    <property type="entry name" value="PAS domain"/>
    <property type="match status" value="3"/>
</dbReference>
<dbReference type="Proteomes" id="UP000002408">
    <property type="component" value="Chromosome"/>
</dbReference>
<feature type="domain" description="PAS" evidence="7">
    <location>
        <begin position="354"/>
        <end position="424"/>
    </location>
</feature>
<evidence type="ECO:0000256" key="3">
    <source>
        <dbReference type="ARBA" id="ARBA00022553"/>
    </source>
</evidence>
<dbReference type="OrthoDB" id="8127at2157"/>
<feature type="domain" description="PAC" evidence="8">
    <location>
        <begin position="162"/>
        <end position="218"/>
    </location>
</feature>
<keyword evidence="4" id="KW-0808">Transferase</keyword>
<dbReference type="InterPro" id="IPR052162">
    <property type="entry name" value="Sensor_kinase/Photoreceptor"/>
</dbReference>
<reference evidence="10" key="1">
    <citation type="journal article" date="2015" name="Microbiology">
        <title>Genome of Methanoregula boonei 6A8 reveals adaptations to oligotrophic peatland environments.</title>
        <authorList>
            <person name="Braeuer S."/>
            <person name="Cadillo-Quiroz H."/>
            <person name="Kyrpides N."/>
            <person name="Woyke T."/>
            <person name="Goodwin L."/>
            <person name="Detter C."/>
            <person name="Podell S."/>
            <person name="Yavitt J.B."/>
            <person name="Zinder S.H."/>
        </authorList>
    </citation>
    <scope>NUCLEOTIDE SEQUENCE [LARGE SCALE GENOMIC DNA]</scope>
    <source>
        <strain evidence="10">DSM 21154 / JCM 14090 / 6A8</strain>
    </source>
</reference>
<evidence type="ECO:0000256" key="6">
    <source>
        <dbReference type="SAM" id="Phobius"/>
    </source>
</evidence>
<dbReference type="PANTHER" id="PTHR43304">
    <property type="entry name" value="PHYTOCHROME-LIKE PROTEIN CPH1"/>
    <property type="match status" value="1"/>
</dbReference>
<evidence type="ECO:0000313" key="10">
    <source>
        <dbReference type="Proteomes" id="UP000002408"/>
    </source>
</evidence>
<dbReference type="InterPro" id="IPR035965">
    <property type="entry name" value="PAS-like_dom_sf"/>
</dbReference>
<evidence type="ECO:0000256" key="4">
    <source>
        <dbReference type="ARBA" id="ARBA00022679"/>
    </source>
</evidence>
<keyword evidence="3" id="KW-0597">Phosphoprotein</keyword>
<dbReference type="eggNOG" id="arCOG02333">
    <property type="taxonomic scope" value="Archaea"/>
</dbReference>
<dbReference type="PROSITE" id="PS50113">
    <property type="entry name" value="PAC"/>
    <property type="match status" value="3"/>
</dbReference>
<dbReference type="SMART" id="SM00091">
    <property type="entry name" value="PAS"/>
    <property type="match status" value="3"/>
</dbReference>
<dbReference type="STRING" id="456442.Mboo_1622"/>
<feature type="domain" description="PAS" evidence="7">
    <location>
        <begin position="76"/>
        <end position="140"/>
    </location>
</feature>
<dbReference type="PROSITE" id="PS50112">
    <property type="entry name" value="PAS"/>
    <property type="match status" value="2"/>
</dbReference>
<keyword evidence="6" id="KW-0472">Membrane</keyword>
<evidence type="ECO:0000256" key="2">
    <source>
        <dbReference type="ARBA" id="ARBA00012438"/>
    </source>
</evidence>
<keyword evidence="6" id="KW-1133">Transmembrane helix</keyword>
<dbReference type="CDD" id="cd00130">
    <property type="entry name" value="PAS"/>
    <property type="match status" value="2"/>
</dbReference>
<dbReference type="EC" id="2.7.13.3" evidence="2"/>
<accession>A7I8S8</accession>
<keyword evidence="6" id="KW-0812">Transmembrane</keyword>
<gene>
    <name evidence="9" type="ordered locus">Mboo_1622</name>
</gene>
<dbReference type="Pfam" id="PF08447">
    <property type="entry name" value="PAS_3"/>
    <property type="match status" value="2"/>
</dbReference>
<dbReference type="GO" id="GO:0004673">
    <property type="term" value="F:protein histidine kinase activity"/>
    <property type="evidence" value="ECO:0007669"/>
    <property type="project" value="UniProtKB-EC"/>
</dbReference>
<proteinExistence type="predicted"/>
<dbReference type="RefSeq" id="WP_012107185.1">
    <property type="nucleotide sequence ID" value="NC_009712.1"/>
</dbReference>
<dbReference type="GeneID" id="25393935"/>
<name>A7I8S8_METB6</name>
<dbReference type="InterPro" id="IPR013655">
    <property type="entry name" value="PAS_fold_3"/>
</dbReference>
<dbReference type="Gene3D" id="2.10.70.100">
    <property type="match status" value="1"/>
</dbReference>
<dbReference type="InterPro" id="IPR013767">
    <property type="entry name" value="PAS_fold"/>
</dbReference>
<keyword evidence="10" id="KW-1185">Reference proteome</keyword>
<evidence type="ECO:0000259" key="8">
    <source>
        <dbReference type="PROSITE" id="PS50113"/>
    </source>
</evidence>
<feature type="domain" description="PAC" evidence="8">
    <location>
        <begin position="427"/>
        <end position="479"/>
    </location>
</feature>
<organism evidence="9 10">
    <name type="scientific">Methanoregula boonei (strain DSM 21154 / JCM 14090 / 6A8)</name>
    <dbReference type="NCBI Taxonomy" id="456442"/>
    <lineage>
        <taxon>Archaea</taxon>
        <taxon>Methanobacteriati</taxon>
        <taxon>Methanobacteriota</taxon>
        <taxon>Stenosarchaea group</taxon>
        <taxon>Methanomicrobia</taxon>
        <taxon>Methanomicrobiales</taxon>
        <taxon>Methanoregulaceae</taxon>
        <taxon>Methanoregula</taxon>
    </lineage>
</organism>
<dbReference type="AlphaFoldDB" id="A7I8S8"/>
<feature type="transmembrane region" description="Helical" evidence="6">
    <location>
        <begin position="47"/>
        <end position="70"/>
    </location>
</feature>
<dbReference type="NCBIfam" id="TIGR00229">
    <property type="entry name" value="sensory_box"/>
    <property type="match status" value="3"/>
</dbReference>
<dbReference type="HOGENOM" id="CLU_482032_0_0_2"/>
<dbReference type="InterPro" id="IPR000014">
    <property type="entry name" value="PAS"/>
</dbReference>
<feature type="domain" description="PAC" evidence="8">
    <location>
        <begin position="301"/>
        <end position="353"/>
    </location>
</feature>
<dbReference type="EMBL" id="CP000780">
    <property type="protein sequence ID" value="ABS56139.1"/>
    <property type="molecule type" value="Genomic_DNA"/>
</dbReference>
<dbReference type="InterPro" id="IPR000700">
    <property type="entry name" value="PAS-assoc_C"/>
</dbReference>
<dbReference type="KEGG" id="mbn:Mboo_1622"/>
<keyword evidence="5" id="KW-0418">Kinase</keyword>
<dbReference type="SUPFAM" id="SSF55785">
    <property type="entry name" value="PYP-like sensor domain (PAS domain)"/>
    <property type="match status" value="3"/>
</dbReference>
<dbReference type="InterPro" id="IPR001610">
    <property type="entry name" value="PAC"/>
</dbReference>
<dbReference type="Pfam" id="PF00989">
    <property type="entry name" value="PAS"/>
    <property type="match status" value="1"/>
</dbReference>
<evidence type="ECO:0000259" key="7">
    <source>
        <dbReference type="PROSITE" id="PS50112"/>
    </source>
</evidence>
<evidence type="ECO:0000256" key="5">
    <source>
        <dbReference type="ARBA" id="ARBA00022777"/>
    </source>
</evidence>
<comment type="catalytic activity">
    <reaction evidence="1">
        <text>ATP + protein L-histidine = ADP + protein N-phospho-L-histidine.</text>
        <dbReference type="EC" id="2.7.13.3"/>
    </reaction>
</comment>